<evidence type="ECO:0000259" key="2">
    <source>
        <dbReference type="Pfam" id="PF19998"/>
    </source>
</evidence>
<protein>
    <recommendedName>
        <fullName evidence="2">FtsH ternary system domain-containing protein</fullName>
    </recommendedName>
</protein>
<evidence type="ECO:0000313" key="3">
    <source>
        <dbReference type="EMBL" id="MBD0421486.1"/>
    </source>
</evidence>
<dbReference type="InterPro" id="IPR045480">
    <property type="entry name" value="fvmX1"/>
</dbReference>
<comment type="caution">
    <text evidence="3">The sequence shown here is derived from an EMBL/GenBank/DDBJ whole genome shotgun (WGS) entry which is preliminary data.</text>
</comment>
<name>A0A926L4J3_9ACTN</name>
<dbReference type="Pfam" id="PF19998">
    <property type="entry name" value="fvmX1"/>
    <property type="match status" value="1"/>
</dbReference>
<evidence type="ECO:0000256" key="1">
    <source>
        <dbReference type="SAM" id="MobiDB-lite"/>
    </source>
</evidence>
<accession>A0A926L4J3</accession>
<keyword evidence="4" id="KW-1185">Reference proteome</keyword>
<feature type="region of interest" description="Disordered" evidence="1">
    <location>
        <begin position="1"/>
        <end position="29"/>
    </location>
</feature>
<dbReference type="Proteomes" id="UP000621210">
    <property type="component" value="Unassembled WGS sequence"/>
</dbReference>
<dbReference type="EMBL" id="JACVQF010000199">
    <property type="protein sequence ID" value="MBD0421486.1"/>
    <property type="molecule type" value="Genomic_DNA"/>
</dbReference>
<proteinExistence type="predicted"/>
<reference evidence="3" key="2">
    <citation type="submission" date="2020-09" db="EMBL/GenBank/DDBJ databases">
        <authorList>
            <person name="Luo X."/>
        </authorList>
    </citation>
    <scope>NUCLEOTIDE SEQUENCE</scope>
    <source>
        <strain evidence="3">TRM S81-3</strain>
    </source>
</reference>
<sequence length="291" mass="32035">MRTLHWAITEPDDSLPPPPSVRDRAAGPATGDPVVLLERLARVTAARLRLSDPPLGDDGPAGLEALLLAAALAVRDDAAAAEQVVGGVREPRTVRDLMARHGLVGRALPALAPQDALRAGLLRASPLTALLDHPPPGGEGRCGQLLDRFLDHPEGRRTVVAALAVPPATPETARYRAALLRRFRFTPGERTVVYEVYETALLHHARRYRELTDAVRDLVRDGPARLLADDPPGRWARATLDWWEPLAVIARRHPQELRRRRMLRGHGTGVALHRLYGGVRDWEGLREVLDR</sequence>
<feature type="domain" description="FtsH ternary system" evidence="2">
    <location>
        <begin position="32"/>
        <end position="285"/>
    </location>
</feature>
<dbReference type="AlphaFoldDB" id="A0A926L4J3"/>
<dbReference type="RefSeq" id="WP_188182446.1">
    <property type="nucleotide sequence ID" value="NZ_JACVQF010000199.1"/>
</dbReference>
<gene>
    <name evidence="3" type="ORF">H0H10_20390</name>
</gene>
<organism evidence="3 4">
    <name type="scientific">Streptomyces griseicoloratus</name>
    <dbReference type="NCBI Taxonomy" id="2752516"/>
    <lineage>
        <taxon>Bacteria</taxon>
        <taxon>Bacillati</taxon>
        <taxon>Actinomycetota</taxon>
        <taxon>Actinomycetes</taxon>
        <taxon>Kitasatosporales</taxon>
        <taxon>Streptomycetaceae</taxon>
        <taxon>Streptomyces</taxon>
    </lineage>
</organism>
<reference evidence="3" key="1">
    <citation type="submission" date="2020-09" db="EMBL/GenBank/DDBJ databases">
        <title>Streptomyces grisecoloratus sp. nov., isolated from cotton soil.</title>
        <authorList>
            <person name="Xing L."/>
        </authorList>
    </citation>
    <scope>NUCLEOTIDE SEQUENCE</scope>
    <source>
        <strain evidence="3">TRM S81-3</strain>
    </source>
</reference>
<evidence type="ECO:0000313" key="4">
    <source>
        <dbReference type="Proteomes" id="UP000621210"/>
    </source>
</evidence>